<proteinExistence type="predicted"/>
<evidence type="ECO:0000313" key="1">
    <source>
        <dbReference type="EMBL" id="KAG8006068.1"/>
    </source>
</evidence>
<evidence type="ECO:0000313" key="2">
    <source>
        <dbReference type="Proteomes" id="UP000805704"/>
    </source>
</evidence>
<name>A0ACB7EV11_NIBAL</name>
<protein>
    <submittedName>
        <fullName evidence="1">Protein inturned</fullName>
    </submittedName>
</protein>
<organism evidence="1 2">
    <name type="scientific">Nibea albiflora</name>
    <name type="common">Yellow drum</name>
    <name type="synonym">Corvina albiflora</name>
    <dbReference type="NCBI Taxonomy" id="240163"/>
    <lineage>
        <taxon>Eukaryota</taxon>
        <taxon>Metazoa</taxon>
        <taxon>Chordata</taxon>
        <taxon>Craniata</taxon>
        <taxon>Vertebrata</taxon>
        <taxon>Euteleostomi</taxon>
        <taxon>Actinopterygii</taxon>
        <taxon>Neopterygii</taxon>
        <taxon>Teleostei</taxon>
        <taxon>Neoteleostei</taxon>
        <taxon>Acanthomorphata</taxon>
        <taxon>Eupercaria</taxon>
        <taxon>Sciaenidae</taxon>
        <taxon>Nibea</taxon>
    </lineage>
</organism>
<dbReference type="Proteomes" id="UP000805704">
    <property type="component" value="Chromosome 21"/>
</dbReference>
<reference evidence="1" key="1">
    <citation type="submission" date="2020-04" db="EMBL/GenBank/DDBJ databases">
        <title>A chromosome-scale assembly and high-density genetic map of the yellow drum (Nibea albiflora) genome.</title>
        <authorList>
            <person name="Xu D."/>
            <person name="Zhang W."/>
            <person name="Chen R."/>
            <person name="Tan P."/>
            <person name="Wang L."/>
            <person name="Song H."/>
            <person name="Tian L."/>
            <person name="Zhu Q."/>
            <person name="Wang B."/>
        </authorList>
    </citation>
    <scope>NUCLEOTIDE SEQUENCE</scope>
    <source>
        <strain evidence="1">ZJHYS-2018</strain>
    </source>
</reference>
<sequence length="991" mass="108529">MAARHHTGRAVSSGQTEEDGAERDGNDSDRESAMSFSSSDYSDDLEPEWLDDIQKNGELFYLELSEGEEEAALAQAAANQGVSTNHVRFSEKEAEIITEQNKKQRCGSRAKGEPALKRLARILRRKRRPSQRRGGGKDGGKDNAALSSPPTSILKNQPGQRQGVTVQQQQLKEVCVYLNPKRLGGSSTPLSDSGGLLEVLLGVVHRPSWSRGQVDPAVVRQEERLTVHGLIPNSPAIKCGQILIGDVLVAVDDVDVTSENIERVLSCIPGPTQVKLTLETVALVDGSSASDTSSVRKTRASPPVSQLVRLLWGEDTAELQMSIGHIPHIVMYLSLKLDSASPQEEEEILYQYPVSEASSQLKGVRGIFLTLCDMLENVTGGRIISSSLLLGKHLVHVSYWKESNNLLVIGLPAERVPLLYLQTVVGDVVRTLKVMYGSLDSAFCKVDHAPRLDHFFCLFFQQLIQPSRLREGSLAPPTDVSGTLFLQGLPAVRWLTLPPEIKMEVDTVLSDFESSDFGEMSEDFFGLRRLYVILGSCLFYKSYLIANHLPKEDLLDVCLYCQHYCLLPLASEQRVGQLVIWREVFPQQRANGTSTAAPGYDQPQGRHFLLIVGLRHFMQCVLLEAGGCASPALGSPGPDCVYVDQVRSLLVLVAFRRFPTPKYKLKLSCAQVKATLLQLEVLEAGIEERLSAPPTPCLSCADWFLPAATARDRLDSLASSSPVFSKLVKGSSAGSRGRSLFGERARRSSPQRSLSDSGSEGQMDAGSGSGSSMAPGLSPHSTPDSARKLGGRRDSLGSGGSDGSGGSGGLFKIPRMKHPNPFYLGTLKKTLTERETEEMYNTMKLTSGAENTLFHYVLMETVQGIFIAPTHREVAQLSGSIHPQLIRNFHHCCLSIRAAFQQSLPARGRRAADRPQGGGWGLGPVKEHGVLFQCKPENWTDQRKPAPTMTYWVIGRMLLEPVPQEFYVCFHDSVAEVPVEMAFRLSFGLAL</sequence>
<accession>A0ACB7EV11</accession>
<dbReference type="EMBL" id="CM024809">
    <property type="protein sequence ID" value="KAG8006068.1"/>
    <property type="molecule type" value="Genomic_DNA"/>
</dbReference>
<keyword evidence="2" id="KW-1185">Reference proteome</keyword>
<gene>
    <name evidence="1" type="primary">INTU</name>
    <name evidence="1" type="ORF">GBF38_005211</name>
</gene>
<comment type="caution">
    <text evidence="1">The sequence shown here is derived from an EMBL/GenBank/DDBJ whole genome shotgun (WGS) entry which is preliminary data.</text>
</comment>